<comment type="subcellular location">
    <subcellularLocation>
        <location evidence="1">Cell membrane</location>
        <topology evidence="1">Lipid-anchor</topology>
    </subcellularLocation>
</comment>
<sequence length="512" mass="57673">MRKFITALFVSLIMLVSLPLGINAQESDTFTYAISGDPMSTNPLNASDRWGLTYTNMIFSPLMRVNEDGSTKYELAESFEIAEDGLSAEMKLKEGLKWSDGEAITADDVIFTYTTKAKKENGSSDAFWIGEKQINFEKVDDLTVKFVLPEVSAAAINKLSFENYIIPEHIYSEVTDFSESSLPIDPIGSGPYKFVEYKNGEYIKFEANDQYYGGEAGIKNIIFRIIPETDAVKVALQTGEVDASMVGVMDMAELSQSDLDVYSYSEGGIGYIGMNLSSDNLQEQKVRQAIMYATNREEINQAIYQDKEYYEPAYSFLPQTNQFYNDDVEHYDYNLEKAKTLLEEAGVDNLKINIGYDSTSKTTEMMVTLLKEQLAQAGIELELLGSDQATVINEMLDPESKKYDLFVNGYVFGVEPDAYSAMFGSEGSFNIFHVKNDKIDELFNAGQKELDVEKRKEIYNELQSVIAEEAIFFPHATGKKIIVSNKRIQGYEEAKFVPIYSLEDMSKLKIVE</sequence>
<dbReference type="Gene3D" id="3.40.190.10">
    <property type="entry name" value="Periplasmic binding protein-like II"/>
    <property type="match status" value="1"/>
</dbReference>
<dbReference type="InterPro" id="IPR023765">
    <property type="entry name" value="SBP_5_CS"/>
</dbReference>
<evidence type="ECO:0000256" key="4">
    <source>
        <dbReference type="SAM" id="SignalP"/>
    </source>
</evidence>
<evidence type="ECO:0000256" key="3">
    <source>
        <dbReference type="ARBA" id="ARBA00022729"/>
    </source>
</evidence>
<evidence type="ECO:0000313" key="6">
    <source>
        <dbReference type="EMBL" id="MBG9986277.1"/>
    </source>
</evidence>
<organism evidence="6 7">
    <name type="scientific">Facklamia lactis</name>
    <dbReference type="NCBI Taxonomy" id="2749967"/>
    <lineage>
        <taxon>Bacteria</taxon>
        <taxon>Bacillati</taxon>
        <taxon>Bacillota</taxon>
        <taxon>Bacilli</taxon>
        <taxon>Lactobacillales</taxon>
        <taxon>Aerococcaceae</taxon>
        <taxon>Facklamia</taxon>
    </lineage>
</organism>
<dbReference type="PANTHER" id="PTHR30290">
    <property type="entry name" value="PERIPLASMIC BINDING COMPONENT OF ABC TRANSPORTER"/>
    <property type="match status" value="1"/>
</dbReference>
<dbReference type="EMBL" id="JACBXQ010000002">
    <property type="protein sequence ID" value="MBG9986277.1"/>
    <property type="molecule type" value="Genomic_DNA"/>
</dbReference>
<dbReference type="Proteomes" id="UP000721415">
    <property type="component" value="Unassembled WGS sequence"/>
</dbReference>
<comment type="caution">
    <text evidence="6">The sequence shown here is derived from an EMBL/GenBank/DDBJ whole genome shotgun (WGS) entry which is preliminary data.</text>
</comment>
<evidence type="ECO:0000256" key="2">
    <source>
        <dbReference type="ARBA" id="ARBA00005695"/>
    </source>
</evidence>
<accession>A0ABS0LQI5</accession>
<dbReference type="Pfam" id="PF00496">
    <property type="entry name" value="SBP_bac_5"/>
    <property type="match status" value="1"/>
</dbReference>
<dbReference type="InterPro" id="IPR039424">
    <property type="entry name" value="SBP_5"/>
</dbReference>
<evidence type="ECO:0000256" key="1">
    <source>
        <dbReference type="ARBA" id="ARBA00004193"/>
    </source>
</evidence>
<dbReference type="Gene3D" id="3.90.76.10">
    <property type="entry name" value="Dipeptide-binding Protein, Domain 1"/>
    <property type="match status" value="1"/>
</dbReference>
<protein>
    <submittedName>
        <fullName evidence="6">ABC transporter substrate-binding protein</fullName>
    </submittedName>
</protein>
<feature type="domain" description="Solute-binding protein family 5" evidence="5">
    <location>
        <begin position="73"/>
        <end position="426"/>
    </location>
</feature>
<dbReference type="InterPro" id="IPR030678">
    <property type="entry name" value="Peptide/Ni-bd"/>
</dbReference>
<dbReference type="SUPFAM" id="SSF53850">
    <property type="entry name" value="Periplasmic binding protein-like II"/>
    <property type="match status" value="1"/>
</dbReference>
<dbReference type="PROSITE" id="PS01040">
    <property type="entry name" value="SBP_BACTERIAL_5"/>
    <property type="match status" value="1"/>
</dbReference>
<evidence type="ECO:0000259" key="5">
    <source>
        <dbReference type="Pfam" id="PF00496"/>
    </source>
</evidence>
<dbReference type="RefSeq" id="WP_197115179.1">
    <property type="nucleotide sequence ID" value="NZ_JACBXQ010000002.1"/>
</dbReference>
<dbReference type="PIRSF" id="PIRSF002741">
    <property type="entry name" value="MppA"/>
    <property type="match status" value="1"/>
</dbReference>
<reference evidence="6 7" key="1">
    <citation type="submission" date="2020-07" db="EMBL/GenBank/DDBJ databases">
        <title>Facklamia lactis sp. nov., isolated from raw milk.</title>
        <authorList>
            <person name="Doll E.V."/>
            <person name="Huptas C."/>
            <person name="Staib L."/>
            <person name="Wenning M."/>
            <person name="Scherer S."/>
        </authorList>
    </citation>
    <scope>NUCLEOTIDE SEQUENCE [LARGE SCALE GENOMIC DNA]</scope>
    <source>
        <strain evidence="6 7">DSM 111018</strain>
    </source>
</reference>
<feature type="signal peptide" evidence="4">
    <location>
        <begin position="1"/>
        <end position="24"/>
    </location>
</feature>
<dbReference type="Gene3D" id="3.10.105.10">
    <property type="entry name" value="Dipeptide-binding Protein, Domain 3"/>
    <property type="match status" value="1"/>
</dbReference>
<feature type="chain" id="PRO_5047485803" evidence="4">
    <location>
        <begin position="25"/>
        <end position="512"/>
    </location>
</feature>
<keyword evidence="7" id="KW-1185">Reference proteome</keyword>
<keyword evidence="3 4" id="KW-0732">Signal</keyword>
<evidence type="ECO:0000313" key="7">
    <source>
        <dbReference type="Proteomes" id="UP000721415"/>
    </source>
</evidence>
<proteinExistence type="inferred from homology"/>
<dbReference type="InterPro" id="IPR000914">
    <property type="entry name" value="SBP_5_dom"/>
</dbReference>
<dbReference type="PANTHER" id="PTHR30290:SF59">
    <property type="entry name" value="OLIGOPEPTIDE ABC TRANSPORTER,SUBSTRATE-BINDING PROTEIN"/>
    <property type="match status" value="1"/>
</dbReference>
<name>A0ABS0LQI5_9LACT</name>
<comment type="similarity">
    <text evidence="2">Belongs to the bacterial solute-binding protein 5 family.</text>
</comment>
<gene>
    <name evidence="6" type="ORF">HZY91_05140</name>
</gene>
<dbReference type="CDD" id="cd00995">
    <property type="entry name" value="PBP2_NikA_DppA_OppA_like"/>
    <property type="match status" value="1"/>
</dbReference>